<dbReference type="Gene3D" id="3.40.50.10300">
    <property type="entry name" value="CoaB-like"/>
    <property type="match status" value="1"/>
</dbReference>
<evidence type="ECO:0000256" key="2">
    <source>
        <dbReference type="ARBA" id="ARBA00023239"/>
    </source>
</evidence>
<dbReference type="UniPathway" id="UPA00241">
    <property type="reaction ID" value="UER00353"/>
</dbReference>
<dbReference type="EMBL" id="MCRI01000024">
    <property type="protein sequence ID" value="ODN66223.1"/>
    <property type="molecule type" value="Genomic_DNA"/>
</dbReference>
<gene>
    <name evidence="3 7" type="primary">coaBC</name>
    <name evidence="7" type="ORF">A9E74_02029</name>
</gene>
<evidence type="ECO:0000259" key="5">
    <source>
        <dbReference type="Pfam" id="PF02441"/>
    </source>
</evidence>
<dbReference type="SUPFAM" id="SSF52507">
    <property type="entry name" value="Homo-oligomeric flavin-containing Cys decarboxylases, HFCD"/>
    <property type="match status" value="1"/>
</dbReference>
<dbReference type="PANTHER" id="PTHR14359">
    <property type="entry name" value="HOMO-OLIGOMERIC FLAVIN CONTAINING CYS DECARBOXYLASE FAMILY"/>
    <property type="match status" value="1"/>
</dbReference>
<dbReference type="GO" id="GO:0004632">
    <property type="term" value="F:phosphopantothenate--cysteine ligase activity"/>
    <property type="evidence" value="ECO:0007669"/>
    <property type="project" value="UniProtKB-UniRule"/>
</dbReference>
<dbReference type="PANTHER" id="PTHR14359:SF6">
    <property type="entry name" value="PHOSPHOPANTOTHENOYLCYSTEINE DECARBOXYLASE"/>
    <property type="match status" value="1"/>
</dbReference>
<dbReference type="PATRIC" id="fig|291169.3.peg.2039"/>
<name>A0A1E3GQ90_9GAMM</name>
<dbReference type="Proteomes" id="UP000094379">
    <property type="component" value="Unassembled WGS sequence"/>
</dbReference>
<dbReference type="Pfam" id="PF04127">
    <property type="entry name" value="DFP"/>
    <property type="match status" value="1"/>
</dbReference>
<keyword evidence="3 4" id="KW-0285">Flavoprotein</keyword>
<feature type="active site" description="Proton donor" evidence="3">
    <location>
        <position position="162"/>
    </location>
</feature>
<feature type="region of interest" description="Phosphopantothenate--cysteine ligase" evidence="3">
    <location>
        <begin position="194"/>
        <end position="406"/>
    </location>
</feature>
<sequence length="406" mass="43634">MIENNAFHGKRILLGITGSIAAYKAADLVRRLKEHGAEVRVMMSRGATQFITPLTMQTVSGNPVSLNFFDADEEAAMGHIKLARWADWILIAPATADCLAKLAHGLADDLISTVCLASEAPLMVAPAMNNKMWTHSATQQNCQILKQRDVEFIGPESGDQACGEQGEGRLMAVDTMLKHLLTKIQPGPLTGKKVVITAGPTYEAIDPVRFIANRSSGKMGYALAQAAAEAGADVTLISGPVALTAPIGITFLKVETAQQMYDAVMSHLAQTTVFIGCAAVADYRPADPAPTKLKKSAKDDLSLQLRLNPDIITAVASSGERPELVVGFAAETDDLQHYAQQKLQHKGLDMIAANQVGDGLAFGQDNNALEIFWEGGHKSLLEAPKLEIARELITLITERYHAKNSI</sequence>
<comment type="function">
    <text evidence="3">Catalyzes two sequential steps in the biosynthesis of coenzyme A. In the first step cysteine is conjugated to 4'-phosphopantothenate to form 4-phosphopantothenoylcysteine. In the second step the latter compound is decarboxylated to form 4'-phosphopantotheine.</text>
</comment>
<comment type="caution">
    <text evidence="7">The sequence shown here is derived from an EMBL/GenBank/DDBJ whole genome shotgun (WGS) entry which is preliminary data.</text>
</comment>
<feature type="binding site" evidence="3">
    <location>
        <position position="342"/>
    </location>
    <ligand>
        <name>CTP</name>
        <dbReference type="ChEBI" id="CHEBI:37563"/>
    </ligand>
</feature>
<feature type="binding site" evidence="3">
    <location>
        <position position="328"/>
    </location>
    <ligand>
        <name>CTP</name>
        <dbReference type="ChEBI" id="CHEBI:37563"/>
    </ligand>
</feature>
<dbReference type="GO" id="GO:0015941">
    <property type="term" value="P:pantothenate catabolic process"/>
    <property type="evidence" value="ECO:0007669"/>
    <property type="project" value="InterPro"/>
</dbReference>
<comment type="similarity">
    <text evidence="3 4">In the N-terminal section; belongs to the HFCD (homo-oligomeric flavin containing Cys decarboxylase) superfamily.</text>
</comment>
<evidence type="ECO:0000259" key="6">
    <source>
        <dbReference type="Pfam" id="PF04127"/>
    </source>
</evidence>
<comment type="cofactor">
    <cofactor evidence="3">
        <name>FMN</name>
        <dbReference type="ChEBI" id="CHEBI:58210"/>
    </cofactor>
    <text evidence="3">Binds 1 FMN per subunit.</text>
</comment>
<dbReference type="SUPFAM" id="SSF102645">
    <property type="entry name" value="CoaB-like"/>
    <property type="match status" value="1"/>
</dbReference>
<evidence type="ECO:0000256" key="1">
    <source>
        <dbReference type="ARBA" id="ARBA00022793"/>
    </source>
</evidence>
<feature type="binding site" evidence="3">
    <location>
        <position position="292"/>
    </location>
    <ligand>
        <name>CTP</name>
        <dbReference type="ChEBI" id="CHEBI:37563"/>
    </ligand>
</feature>
<proteinExistence type="inferred from homology"/>
<dbReference type="EC" id="4.1.1.36" evidence="3"/>
<keyword evidence="2 3" id="KW-0456">Lyase</keyword>
<feature type="binding site" evidence="3">
    <location>
        <begin position="309"/>
        <end position="312"/>
    </location>
    <ligand>
        <name>CTP</name>
        <dbReference type="ChEBI" id="CHEBI:37563"/>
    </ligand>
</feature>
<feature type="binding site" evidence="3">
    <location>
        <position position="282"/>
    </location>
    <ligand>
        <name>CTP</name>
        <dbReference type="ChEBI" id="CHEBI:37563"/>
    </ligand>
</feature>
<comment type="catalytic activity">
    <reaction evidence="3 4">
        <text>N-[(R)-4-phosphopantothenoyl]-L-cysteine + H(+) = (R)-4'-phosphopantetheine + CO2</text>
        <dbReference type="Rhea" id="RHEA:16793"/>
        <dbReference type="ChEBI" id="CHEBI:15378"/>
        <dbReference type="ChEBI" id="CHEBI:16526"/>
        <dbReference type="ChEBI" id="CHEBI:59458"/>
        <dbReference type="ChEBI" id="CHEBI:61723"/>
        <dbReference type="EC" id="4.1.1.36"/>
    </reaction>
</comment>
<keyword evidence="3" id="KW-0479">Metal-binding</keyword>
<dbReference type="HAMAP" id="MF_02225">
    <property type="entry name" value="CoaBC"/>
    <property type="match status" value="1"/>
</dbReference>
<keyword evidence="3 4" id="KW-0288">FMN</keyword>
<keyword evidence="8" id="KW-1185">Reference proteome</keyword>
<dbReference type="InterPro" id="IPR005252">
    <property type="entry name" value="CoaBC"/>
</dbReference>
<comment type="pathway">
    <text evidence="3 4">Cofactor biosynthesis; coenzyme A biosynthesis; CoA from (R)-pantothenate: step 3/5.</text>
</comment>
<dbReference type="RefSeq" id="WP_069296448.1">
    <property type="nucleotide sequence ID" value="NZ_MCRI01000024.1"/>
</dbReference>
<keyword evidence="1 3" id="KW-0210">Decarboxylase</keyword>
<feature type="binding site" evidence="3">
    <location>
        <begin position="276"/>
        <end position="278"/>
    </location>
    <ligand>
        <name>CTP</name>
        <dbReference type="ChEBI" id="CHEBI:37563"/>
    </ligand>
</feature>
<dbReference type="Gene3D" id="3.40.50.1950">
    <property type="entry name" value="Flavin prenyltransferase-like"/>
    <property type="match status" value="1"/>
</dbReference>
<dbReference type="InterPro" id="IPR036551">
    <property type="entry name" value="Flavin_trans-like"/>
</dbReference>
<evidence type="ECO:0000256" key="3">
    <source>
        <dbReference type="HAMAP-Rule" id="MF_02225"/>
    </source>
</evidence>
<feature type="binding site" evidence="3">
    <location>
        <position position="346"/>
    </location>
    <ligand>
        <name>CTP</name>
        <dbReference type="ChEBI" id="CHEBI:37563"/>
    </ligand>
</feature>
<dbReference type="InterPro" id="IPR035929">
    <property type="entry name" value="CoaB-like_sf"/>
</dbReference>
<comment type="cofactor">
    <cofactor evidence="3">
        <name>Mg(2+)</name>
        <dbReference type="ChEBI" id="CHEBI:18420"/>
    </cofactor>
</comment>
<comment type="catalytic activity">
    <reaction evidence="3 4">
        <text>(R)-4'-phosphopantothenate + L-cysteine + CTP = N-[(R)-4-phosphopantothenoyl]-L-cysteine + CMP + diphosphate + H(+)</text>
        <dbReference type="Rhea" id="RHEA:19397"/>
        <dbReference type="ChEBI" id="CHEBI:10986"/>
        <dbReference type="ChEBI" id="CHEBI:15378"/>
        <dbReference type="ChEBI" id="CHEBI:33019"/>
        <dbReference type="ChEBI" id="CHEBI:35235"/>
        <dbReference type="ChEBI" id="CHEBI:37563"/>
        <dbReference type="ChEBI" id="CHEBI:59458"/>
        <dbReference type="ChEBI" id="CHEBI:60377"/>
        <dbReference type="EC" id="6.3.2.5"/>
    </reaction>
</comment>
<dbReference type="GO" id="GO:0071513">
    <property type="term" value="C:phosphopantothenoylcysteine decarboxylase complex"/>
    <property type="evidence" value="ECO:0007669"/>
    <property type="project" value="TreeGrafter"/>
</dbReference>
<keyword evidence="3" id="KW-0511">Multifunctional enzyme</keyword>
<comment type="similarity">
    <text evidence="3 4">In the C-terminal section; belongs to the PPC synthetase family.</text>
</comment>
<dbReference type="GO" id="GO:0010181">
    <property type="term" value="F:FMN binding"/>
    <property type="evidence" value="ECO:0007669"/>
    <property type="project" value="UniProtKB-UniRule"/>
</dbReference>
<dbReference type="GO" id="GO:0004633">
    <property type="term" value="F:phosphopantothenoylcysteine decarboxylase activity"/>
    <property type="evidence" value="ECO:0007669"/>
    <property type="project" value="UniProtKB-UniRule"/>
</dbReference>
<keyword evidence="3 4" id="KW-0436">Ligase</keyword>
<dbReference type="GO" id="GO:0015937">
    <property type="term" value="P:coenzyme A biosynthetic process"/>
    <property type="evidence" value="ECO:0007669"/>
    <property type="project" value="UniProtKB-UniRule"/>
</dbReference>
<feature type="region of interest" description="Phosphopantothenoylcysteine decarboxylase" evidence="3">
    <location>
        <begin position="1"/>
        <end position="193"/>
    </location>
</feature>
<accession>A0A1E3GQ90</accession>
<feature type="domain" description="DNA/pantothenate metabolism flavoprotein C-terminal" evidence="6">
    <location>
        <begin position="189"/>
        <end position="398"/>
    </location>
</feature>
<dbReference type="InterPro" id="IPR007085">
    <property type="entry name" value="DNA/pantothenate-metab_flavo_C"/>
</dbReference>
<organism evidence="7 8">
    <name type="scientific">Methylophaga muralis</name>
    <dbReference type="NCBI Taxonomy" id="291169"/>
    <lineage>
        <taxon>Bacteria</taxon>
        <taxon>Pseudomonadati</taxon>
        <taxon>Pseudomonadota</taxon>
        <taxon>Gammaproteobacteria</taxon>
        <taxon>Thiotrichales</taxon>
        <taxon>Piscirickettsiaceae</taxon>
        <taxon>Methylophaga</taxon>
    </lineage>
</organism>
<reference evidence="7 8" key="1">
    <citation type="submission" date="2016-07" db="EMBL/GenBank/DDBJ databases">
        <title>Draft Genome Sequence of Methylophaga muralis Bur 1.</title>
        <authorList>
            <person name="Vasilenko O.V."/>
            <person name="Doronina N.V."/>
            <person name="Shmareva M.N."/>
            <person name="Tarlachkov S.V."/>
            <person name="Mustakhimov I."/>
            <person name="Trotsenko Y.A."/>
        </authorList>
    </citation>
    <scope>NUCLEOTIDE SEQUENCE [LARGE SCALE GENOMIC DNA]</scope>
    <source>
        <strain evidence="7 8">Bur 1</strain>
    </source>
</reference>
<dbReference type="AlphaFoldDB" id="A0A1E3GQ90"/>
<feature type="domain" description="Flavoprotein" evidence="5">
    <location>
        <begin position="10"/>
        <end position="145"/>
    </location>
</feature>
<comment type="function">
    <text evidence="4">Catalyzes two steps in the biosynthesis of coenzyme A. In the first step cysteine is conjugated to 4'-phosphopantothenate to form 4-phosphopantothenoylcysteine, in the latter compound is decarboxylated to form 4'-phosphopantotheine.</text>
</comment>
<dbReference type="InterPro" id="IPR003382">
    <property type="entry name" value="Flavoprotein"/>
</dbReference>
<protein>
    <recommendedName>
        <fullName evidence="3">Coenzyme A biosynthesis bifunctional protein CoaBC</fullName>
    </recommendedName>
    <alternativeName>
        <fullName evidence="3">DNA/pantothenate metabolism flavoprotein</fullName>
    </alternativeName>
    <alternativeName>
        <fullName evidence="3">Phosphopantothenoylcysteine synthetase/decarboxylase</fullName>
        <shortName evidence="3">PPCS-PPCDC</shortName>
    </alternativeName>
    <domain>
        <recommendedName>
            <fullName evidence="3">Phosphopantothenoylcysteine decarboxylase</fullName>
            <shortName evidence="3">PPC decarboxylase</shortName>
            <shortName evidence="3">PPC-DC</shortName>
            <ecNumber evidence="3">4.1.1.36</ecNumber>
        </recommendedName>
        <alternativeName>
            <fullName evidence="3">CoaC</fullName>
        </alternativeName>
    </domain>
    <domain>
        <recommendedName>
            <fullName evidence="3">Phosphopantothenate--cysteine ligase</fullName>
            <ecNumber evidence="3">6.3.2.5</ecNumber>
        </recommendedName>
        <alternativeName>
            <fullName evidence="3">CoaB</fullName>
        </alternativeName>
        <alternativeName>
            <fullName evidence="3">Phosphopantothenoylcysteine synthetase</fullName>
            <shortName evidence="3">PPC synthetase</shortName>
            <shortName evidence="3">PPC-S</shortName>
        </alternativeName>
    </domain>
</protein>
<dbReference type="EC" id="6.3.2.5" evidence="3"/>
<dbReference type="GO" id="GO:0046872">
    <property type="term" value="F:metal ion binding"/>
    <property type="evidence" value="ECO:0007669"/>
    <property type="project" value="UniProtKB-KW"/>
</dbReference>
<dbReference type="NCBIfam" id="TIGR00521">
    <property type="entry name" value="coaBC_dfp"/>
    <property type="match status" value="1"/>
</dbReference>
<evidence type="ECO:0000313" key="8">
    <source>
        <dbReference type="Proteomes" id="UP000094379"/>
    </source>
</evidence>
<dbReference type="Pfam" id="PF02441">
    <property type="entry name" value="Flavoprotein"/>
    <property type="match status" value="1"/>
</dbReference>
<keyword evidence="3" id="KW-0460">Magnesium</keyword>
<dbReference type="STRING" id="291169.A9E74_02029"/>
<evidence type="ECO:0000313" key="7">
    <source>
        <dbReference type="EMBL" id="ODN66223.1"/>
    </source>
</evidence>
<comment type="pathway">
    <text evidence="3 4">Cofactor biosynthesis; coenzyme A biosynthesis; CoA from (R)-pantothenate: step 2/5.</text>
</comment>
<evidence type="ECO:0000256" key="4">
    <source>
        <dbReference type="RuleBase" id="RU364078"/>
    </source>
</evidence>